<sequence length="471" mass="54449">MDSWDELPAEIVANVMKHLDRKDLKACRLWDKRTSHEATRALFHTLCFAPSMTSVNKICQIAQHQRLATLRFLDVSCRNLNDDIIAGMRKSYYEEIEASEDFLWVESGDGIPQLWERFTQLRDVVFTNGSCPGQKVDGFYRNGTLKAESELFRRTGVRLLDDRTSDFNRYFCLDLLRLAKYLKHLRPSVIEIPAVHHEDIFMGFSPEEDSVALLLSQTKRFKLTFGTRLFDWDENLTLEDYLMAKWRCPSTMLPKLETLWVGSASLPLERRGNEDTSGILEARGLDNYGVTTAMTKWFLRPAYLNLAKVTLERACVTLADFKGFIRRHKATLKSLSIKSMRIDGWEDADEVIPNSILRLVAFLHDETTLEHMSFEGTLFDHRAERVLRCGPGDTACLRYRVEEYVCRRAELPFKALRPYWKEVAGGQLIVSMDGGRYMNEAEENDFTEVILETDESWSIETREDPSKMDCI</sequence>
<evidence type="ECO:0000313" key="2">
    <source>
        <dbReference type="Proteomes" id="UP001172673"/>
    </source>
</evidence>
<evidence type="ECO:0008006" key="3">
    <source>
        <dbReference type="Google" id="ProtNLM"/>
    </source>
</evidence>
<dbReference type="EMBL" id="JAPDRK010000009">
    <property type="protein sequence ID" value="KAJ9609205.1"/>
    <property type="molecule type" value="Genomic_DNA"/>
</dbReference>
<dbReference type="AlphaFoldDB" id="A0AA38X9C6"/>
<accession>A0AA38X9C6</accession>
<dbReference type="Proteomes" id="UP001172673">
    <property type="component" value="Unassembled WGS sequence"/>
</dbReference>
<proteinExistence type="predicted"/>
<keyword evidence="2" id="KW-1185">Reference proteome</keyword>
<organism evidence="1 2">
    <name type="scientific">Cladophialophora chaetospira</name>
    <dbReference type="NCBI Taxonomy" id="386627"/>
    <lineage>
        <taxon>Eukaryota</taxon>
        <taxon>Fungi</taxon>
        <taxon>Dikarya</taxon>
        <taxon>Ascomycota</taxon>
        <taxon>Pezizomycotina</taxon>
        <taxon>Eurotiomycetes</taxon>
        <taxon>Chaetothyriomycetidae</taxon>
        <taxon>Chaetothyriales</taxon>
        <taxon>Herpotrichiellaceae</taxon>
        <taxon>Cladophialophora</taxon>
    </lineage>
</organism>
<evidence type="ECO:0000313" key="1">
    <source>
        <dbReference type="EMBL" id="KAJ9609205.1"/>
    </source>
</evidence>
<comment type="caution">
    <text evidence="1">The sequence shown here is derived from an EMBL/GenBank/DDBJ whole genome shotgun (WGS) entry which is preliminary data.</text>
</comment>
<gene>
    <name evidence="1" type="ORF">H2200_006977</name>
</gene>
<name>A0AA38X9C6_9EURO</name>
<reference evidence="1" key="1">
    <citation type="submission" date="2022-10" db="EMBL/GenBank/DDBJ databases">
        <title>Culturing micro-colonial fungi from biological soil crusts in the Mojave desert and describing Neophaeococcomyces mojavensis, and introducing the new genera and species Taxawa tesnikishii.</title>
        <authorList>
            <person name="Kurbessoian T."/>
            <person name="Stajich J.E."/>
        </authorList>
    </citation>
    <scope>NUCLEOTIDE SEQUENCE</scope>
    <source>
        <strain evidence="1">TK_41</strain>
    </source>
</reference>
<protein>
    <recommendedName>
        <fullName evidence="3">F-box domain-containing protein</fullName>
    </recommendedName>
</protein>